<reference evidence="2" key="1">
    <citation type="submission" date="2011-07" db="EMBL/GenBank/DDBJ databases">
        <authorList>
            <consortium name="Caenorhabditis brenneri Sequencing and Analysis Consortium"/>
            <person name="Wilson R.K."/>
        </authorList>
    </citation>
    <scope>NUCLEOTIDE SEQUENCE [LARGE SCALE GENOMIC DNA]</scope>
    <source>
        <strain evidence="2">PB2801</strain>
    </source>
</reference>
<accession>G0MYT5</accession>
<dbReference type="eggNOG" id="ENOG502RA6N">
    <property type="taxonomic scope" value="Eukaryota"/>
</dbReference>
<evidence type="ECO:0000313" key="2">
    <source>
        <dbReference type="Proteomes" id="UP000008068"/>
    </source>
</evidence>
<dbReference type="FunCoup" id="G0MYT5">
    <property type="interactions" value="1901"/>
</dbReference>
<dbReference type="OMA" id="DYCGFES"/>
<dbReference type="HOGENOM" id="CLU_1112161_0_0_1"/>
<protein>
    <submittedName>
        <fullName evidence="1">Uncharacterized protein</fullName>
    </submittedName>
</protein>
<gene>
    <name evidence="1" type="ORF">CAEBREN_16524</name>
</gene>
<dbReference type="EMBL" id="GL379821">
    <property type="protein sequence ID" value="EGT47907.1"/>
    <property type="molecule type" value="Genomic_DNA"/>
</dbReference>
<dbReference type="AlphaFoldDB" id="G0MYT5"/>
<dbReference type="OrthoDB" id="5839924at2759"/>
<keyword evidence="2" id="KW-1185">Reference proteome</keyword>
<dbReference type="Proteomes" id="UP000008068">
    <property type="component" value="Unassembled WGS sequence"/>
</dbReference>
<sequence>MAYVESFYLEPVDQAPVSTGDAEFKILHEENDVVIPQFKNQPISDYCGFESEEIPPVYRAQLRAAQKTKILAAENAEKSVYAYGCPEEIETKPNALSQNKMKEENEMASNDMVLAYYVPGFSPPPQNDHMEIQKRHDFTLPKIQAIEATEHVFKVSGKNESSQYIPMENEDQAELNRYNKSQTESLISYTASDVTSMINTSSCHTATLGPAYGYTSSAPVFTADKKYEGLNAFRPVTKSLASYYAMPDLN</sequence>
<proteinExistence type="predicted"/>
<evidence type="ECO:0000313" key="1">
    <source>
        <dbReference type="EMBL" id="EGT47907.1"/>
    </source>
</evidence>
<dbReference type="InParanoid" id="G0MYT5"/>
<name>G0MYT5_CAEBE</name>
<dbReference type="STRING" id="135651.G0MYT5"/>
<organism evidence="2">
    <name type="scientific">Caenorhabditis brenneri</name>
    <name type="common">Nematode worm</name>
    <dbReference type="NCBI Taxonomy" id="135651"/>
    <lineage>
        <taxon>Eukaryota</taxon>
        <taxon>Metazoa</taxon>
        <taxon>Ecdysozoa</taxon>
        <taxon>Nematoda</taxon>
        <taxon>Chromadorea</taxon>
        <taxon>Rhabditida</taxon>
        <taxon>Rhabditina</taxon>
        <taxon>Rhabditomorpha</taxon>
        <taxon>Rhabditoidea</taxon>
        <taxon>Rhabditidae</taxon>
        <taxon>Peloderinae</taxon>
        <taxon>Caenorhabditis</taxon>
    </lineage>
</organism>